<dbReference type="AlphaFoldDB" id="A0AA38KMZ3"/>
<accession>A0AA38KMZ3</accession>
<dbReference type="EMBL" id="MU793841">
    <property type="protein sequence ID" value="KAJ3780231.1"/>
    <property type="molecule type" value="Genomic_DNA"/>
</dbReference>
<name>A0AA38KMZ3_9AGAR</name>
<proteinExistence type="predicted"/>
<reference evidence="1" key="1">
    <citation type="submission" date="2022-08" db="EMBL/GenBank/DDBJ databases">
        <authorList>
            <consortium name="DOE Joint Genome Institute"/>
            <person name="Min B."/>
            <person name="Riley R."/>
            <person name="Sierra-Patev S."/>
            <person name="Naranjo-Ortiz M."/>
            <person name="Looney B."/>
            <person name="Konkel Z."/>
            <person name="Slot J.C."/>
            <person name="Sakamoto Y."/>
            <person name="Steenwyk J.L."/>
            <person name="Rokas A."/>
            <person name="Carro J."/>
            <person name="Camarero S."/>
            <person name="Ferreira P."/>
            <person name="Molpeceres G."/>
            <person name="Ruiz-Duenas F.J."/>
            <person name="Serrano A."/>
            <person name="Henrissat B."/>
            <person name="Drula E."/>
            <person name="Hughes K.W."/>
            <person name="Mata J.L."/>
            <person name="Ishikawa N.K."/>
            <person name="Vargas-Isla R."/>
            <person name="Ushijima S."/>
            <person name="Smith C.A."/>
            <person name="Ahrendt S."/>
            <person name="Andreopoulos W."/>
            <person name="He G."/>
            <person name="Labutti K."/>
            <person name="Lipzen A."/>
            <person name="Ng V."/>
            <person name="Sandor L."/>
            <person name="Barry K."/>
            <person name="Martinez A.T."/>
            <person name="Xiao Y."/>
            <person name="Gibbons J.G."/>
            <person name="Terashima K."/>
            <person name="Hibbett D.S."/>
            <person name="Grigoriev I.V."/>
        </authorList>
    </citation>
    <scope>NUCLEOTIDE SEQUENCE</scope>
    <source>
        <strain evidence="1">TFB10291</strain>
    </source>
</reference>
<evidence type="ECO:0000313" key="2">
    <source>
        <dbReference type="Proteomes" id="UP001163798"/>
    </source>
</evidence>
<protein>
    <submittedName>
        <fullName evidence="1">Uncharacterized protein</fullName>
    </submittedName>
</protein>
<dbReference type="Proteomes" id="UP001163798">
    <property type="component" value="Unassembled WGS sequence"/>
</dbReference>
<organism evidence="1 2">
    <name type="scientific">Lentinula aff. detonsa</name>
    <dbReference type="NCBI Taxonomy" id="2804958"/>
    <lineage>
        <taxon>Eukaryota</taxon>
        <taxon>Fungi</taxon>
        <taxon>Dikarya</taxon>
        <taxon>Basidiomycota</taxon>
        <taxon>Agaricomycotina</taxon>
        <taxon>Agaricomycetes</taxon>
        <taxon>Agaricomycetidae</taxon>
        <taxon>Agaricales</taxon>
        <taxon>Marasmiineae</taxon>
        <taxon>Omphalotaceae</taxon>
        <taxon>Lentinula</taxon>
    </lineage>
</organism>
<sequence length="118" mass="12850">MRTVAAPHTTVEVENYIFPNDSQSSNINNAGRYADYSVVLTHVRPFAQQLSDQNNTLHVASAGTMQSAAAPPIEDHAIDMAPGIIDWDDIQFNATGDPVIDYGEDNGMDMAGYTQPHE</sequence>
<keyword evidence="2" id="KW-1185">Reference proteome</keyword>
<evidence type="ECO:0000313" key="1">
    <source>
        <dbReference type="EMBL" id="KAJ3780231.1"/>
    </source>
</evidence>
<gene>
    <name evidence="1" type="ORF">GGU10DRAFT_380981</name>
</gene>
<comment type="caution">
    <text evidence="1">The sequence shown here is derived from an EMBL/GenBank/DDBJ whole genome shotgun (WGS) entry which is preliminary data.</text>
</comment>